<evidence type="ECO:0000256" key="1">
    <source>
        <dbReference type="SAM" id="SignalP"/>
    </source>
</evidence>
<dbReference type="Pfam" id="PF13416">
    <property type="entry name" value="SBP_bac_8"/>
    <property type="match status" value="1"/>
</dbReference>
<dbReference type="Proteomes" id="UP000032946">
    <property type="component" value="Chromosome"/>
</dbReference>
<proteinExistence type="predicted"/>
<dbReference type="RefSeq" id="WP_048894933.1">
    <property type="nucleotide sequence ID" value="NZ_FO818640.1"/>
</dbReference>
<dbReference type="Gene3D" id="3.40.190.10">
    <property type="entry name" value="Periplasmic binding protein-like II"/>
    <property type="match status" value="1"/>
</dbReference>
<keyword evidence="2" id="KW-0762">Sugar transport</keyword>
<accession>A0A9P1KCN3</accession>
<dbReference type="InterPro" id="IPR006059">
    <property type="entry name" value="SBP"/>
</dbReference>
<protein>
    <submittedName>
        <fullName evidence="2">ABC-type sugar transport system, periplasmic component</fullName>
    </submittedName>
</protein>
<dbReference type="PANTHER" id="PTHR43649">
    <property type="entry name" value="ARABINOSE-BINDING PROTEIN-RELATED"/>
    <property type="match status" value="1"/>
</dbReference>
<feature type="signal peptide" evidence="1">
    <location>
        <begin position="1"/>
        <end position="25"/>
    </location>
</feature>
<organism evidence="2 3">
    <name type="scientific">Limnospira indica PCC 8005</name>
    <dbReference type="NCBI Taxonomy" id="376219"/>
    <lineage>
        <taxon>Bacteria</taxon>
        <taxon>Bacillati</taxon>
        <taxon>Cyanobacteriota</taxon>
        <taxon>Cyanophyceae</taxon>
        <taxon>Oscillatoriophycideae</taxon>
        <taxon>Oscillatoriales</taxon>
        <taxon>Sirenicapillariaceae</taxon>
        <taxon>Limnospira</taxon>
    </lineage>
</organism>
<evidence type="ECO:0000313" key="3">
    <source>
        <dbReference type="Proteomes" id="UP000032946"/>
    </source>
</evidence>
<dbReference type="SUPFAM" id="SSF53850">
    <property type="entry name" value="Periplasmic binding protein-like II"/>
    <property type="match status" value="1"/>
</dbReference>
<gene>
    <name evidence="2" type="ORF">ARTHRO_11097</name>
</gene>
<evidence type="ECO:0000313" key="2">
    <source>
        <dbReference type="EMBL" id="CDM93424.1"/>
    </source>
</evidence>
<feature type="chain" id="PRO_5040373769" evidence="1">
    <location>
        <begin position="26"/>
        <end position="460"/>
    </location>
</feature>
<keyword evidence="2" id="KW-0813">Transport</keyword>
<dbReference type="InterPro" id="IPR050490">
    <property type="entry name" value="Bact_solute-bd_prot1"/>
</dbReference>
<reference evidence="2 3" key="1">
    <citation type="submission" date="2014-02" db="EMBL/GenBank/DDBJ databases">
        <authorList>
            <person name="Genoscope - CEA"/>
        </authorList>
    </citation>
    <scope>NUCLEOTIDE SEQUENCE [LARGE SCALE GENOMIC DNA]</scope>
    <source>
        <strain evidence="2 3">PCC 8005</strain>
    </source>
</reference>
<keyword evidence="1" id="KW-0732">Signal</keyword>
<keyword evidence="3" id="KW-1185">Reference proteome</keyword>
<dbReference type="EMBL" id="FO818640">
    <property type="protein sequence ID" value="CDM93424.1"/>
    <property type="molecule type" value="Genomic_DNA"/>
</dbReference>
<dbReference type="AlphaFoldDB" id="A0A9P1KCN3"/>
<name>A0A9P1KCN3_9CYAN</name>
<dbReference type="PANTHER" id="PTHR43649:SF12">
    <property type="entry name" value="DIACETYLCHITOBIOSE BINDING PROTEIN DASA"/>
    <property type="match status" value="1"/>
</dbReference>
<sequence>MQTRQEFIKYGLLFFLSLGVVTCNASPSSVGSGAGDRPFRVWWQQGFYPEETQEIQRLVQEWENETGNRVELTFYSDADMLRETNNAIASVNPPDLLFSTGKVETLIPSLAWDNQLVDLSDIITPLRSIYDREALESVAYKNSHTRQTGKYAAPLSQQTIHIHYWKPLVEQAGFSSDRIPQDWEGFWQFWKDIQDELRSQGQQNIYAFGFPMSPAASDTYFTFEQFLTAHAHNVQLISPTGQLQIREPRVRQGLINALTEYTNLYKDGYVPPSAIDWANPDNNVSFLSRNSILTANPSLSIPGSQRQDTQTYFQDLVTIDWPNTLNGDRLNSVSSVKMVVIFKESPNQEQAKSLLSYLIQPENLGSYLQGAQGRYFPVMPKLLEDPFWTNPEDPHISASVQQYQQARPFAQSFNPAYSQVLSDNIWGQVIRAIVADGISPEQAADRAIAQIEGIFSNWEQ</sequence>